<dbReference type="InterPro" id="IPR009381">
    <property type="entry name" value="Trehalose_catabolism_ThuA_prok"/>
</dbReference>
<feature type="domain" description="ThuA-like" evidence="2">
    <location>
        <begin position="5"/>
        <end position="218"/>
    </location>
</feature>
<feature type="compositionally biased region" description="Acidic residues" evidence="1">
    <location>
        <begin position="236"/>
        <end position="246"/>
    </location>
</feature>
<dbReference type="Pfam" id="PF06283">
    <property type="entry name" value="ThuA"/>
    <property type="match status" value="1"/>
</dbReference>
<dbReference type="KEGG" id="hds:HSR122_1606"/>
<dbReference type="InterPro" id="IPR029010">
    <property type="entry name" value="ThuA-like"/>
</dbReference>
<evidence type="ECO:0000256" key="1">
    <source>
        <dbReference type="SAM" id="MobiDB-lite"/>
    </source>
</evidence>
<evidence type="ECO:0000313" key="3">
    <source>
        <dbReference type="EMBL" id="QSG08997.1"/>
    </source>
</evidence>
<accession>A0A897N8I4</accession>
<dbReference type="Gene3D" id="3.40.50.880">
    <property type="match status" value="1"/>
</dbReference>
<organism evidence="3 4">
    <name type="scientific">Halapricum desulfuricans</name>
    <dbReference type="NCBI Taxonomy" id="2841257"/>
    <lineage>
        <taxon>Archaea</taxon>
        <taxon>Methanobacteriati</taxon>
        <taxon>Methanobacteriota</taxon>
        <taxon>Stenosarchaea group</taxon>
        <taxon>Halobacteria</taxon>
        <taxon>Halobacteriales</taxon>
        <taxon>Haloarculaceae</taxon>
        <taxon>Halapricum</taxon>
    </lineage>
</organism>
<keyword evidence="4" id="KW-1185">Reference proteome</keyword>
<dbReference type="GeneID" id="68852230"/>
<dbReference type="EMBL" id="CP064788">
    <property type="protein sequence ID" value="QSG08997.1"/>
    <property type="molecule type" value="Genomic_DNA"/>
</dbReference>
<dbReference type="SUPFAM" id="SSF52317">
    <property type="entry name" value="Class I glutamine amidotransferase-like"/>
    <property type="match status" value="1"/>
</dbReference>
<dbReference type="AlphaFoldDB" id="A0A897N8I4"/>
<name>A0A897N8I4_9EURY</name>
<dbReference type="InterPro" id="IPR029062">
    <property type="entry name" value="Class_I_gatase-like"/>
</dbReference>
<dbReference type="RefSeq" id="WP_229108996.1">
    <property type="nucleotide sequence ID" value="NZ_CP064788.1"/>
</dbReference>
<dbReference type="Proteomes" id="UP000662973">
    <property type="component" value="Chromosome"/>
</dbReference>
<sequence length="246" mass="27933">MPTITVWNEYVHEKENDRAAELYPDGIHTHIANILAEAGHDTHTATLQEPDHGLTEDVLEDTDVLYWWGHIAHDEVADQVAERVARHVREGMGLVVLHSGHHSKPFRKLLGMDADLTWREVGERERLHVIDPGHPIASGLPESFVVPEAEMYGEPFTVPEPDRLVFVSWFEGGEVFRSGCCYRRGKGRVFYFRPGHETYPVYHQSEVQTVLRNAAEWAAPVEGSPYPTEPRNVPDPAEDIDGYEPR</sequence>
<feature type="region of interest" description="Disordered" evidence="1">
    <location>
        <begin position="221"/>
        <end position="246"/>
    </location>
</feature>
<reference evidence="3 4" key="1">
    <citation type="submission" date="2020-11" db="EMBL/GenBank/DDBJ databases">
        <title>Carbohydrate-dependent, anaerobic sulfur respiration: A novel catabolism in halophilic archaea.</title>
        <authorList>
            <person name="Sorokin D.Y."/>
            <person name="Messina E."/>
            <person name="Smedile F."/>
            <person name="La Cono V."/>
            <person name="Hallsworth J.E."/>
            <person name="Yakimov M.M."/>
        </authorList>
    </citation>
    <scope>NUCLEOTIDE SEQUENCE [LARGE SCALE GENOMIC DNA]</scope>
    <source>
        <strain evidence="3 4">HSR12-2</strain>
    </source>
</reference>
<proteinExistence type="predicted"/>
<protein>
    <submittedName>
        <fullName evidence="3">Trehalose utilization protein</fullName>
    </submittedName>
</protein>
<evidence type="ECO:0000259" key="2">
    <source>
        <dbReference type="Pfam" id="PF06283"/>
    </source>
</evidence>
<gene>
    <name evidence="3" type="primary">thuA</name>
    <name evidence="3" type="ORF">HSR122_1606</name>
</gene>
<dbReference type="PIRSF" id="PIRSF030013">
    <property type="entry name" value="ThuA"/>
    <property type="match status" value="1"/>
</dbReference>
<evidence type="ECO:0000313" key="4">
    <source>
        <dbReference type="Proteomes" id="UP000662973"/>
    </source>
</evidence>